<feature type="domain" description="Tape measure protein N-terminal" evidence="1">
    <location>
        <begin position="239"/>
        <end position="428"/>
    </location>
</feature>
<protein>
    <submittedName>
        <fullName evidence="2">Tape measure protein</fullName>
    </submittedName>
</protein>
<dbReference type="NCBIfam" id="TIGR02675">
    <property type="entry name" value="tape_meas_nterm"/>
    <property type="match status" value="1"/>
</dbReference>
<sequence length="1607" mass="174870">MSDIVVNKTVRFSADDQLTPTAMRLKQMIDGVDKNHKTKFDADTSDKQKVKEFSNLVDAMPKEAKAELKAMAREDGFRDFKQYFRSMPKELQAKLEADVKKVGFQTFKDDMKALPTSKKAELRAIAKAEGFKNFYDMYKKVPKEARTKLDAITDKHEVSEYINKINSVPKNHKTTLTAENKTQGGFSGLFGNLHKAQDETKKTHSLFGTVFGASIISSAALSGFGALKSGISEAKAATVEYAHEQQTMNATWLTLTGNAGKGKKMVDITNQMASAANNSTKMVDQLNQKFYSVTDNIGLTKNLTKSVLTLQDAFGSTDDAVMNFGTQWSQMQANGKVSAQDMMSFVNVFPKLRTELLKTEQKMTGNKDLTMKQLNDMISAGKVSSDTMDKVLEGMSNHYKDATKNFGATIDGMSRTIKTQVPLLMSSFSEPFVNAESPVYDAVSSWVGDPKTKSKFSELGDTISSGMSKVMKAFSGNASSKDIFNGLNSAVDNLNKGFKSFFDYIADHAKDIKSIGGSIGSIAKTIGSAVFKTAGAIFGTLAKSLGLMSGNAKSSKDPLKVISDVLGNIAKHKTAITTIVSSLIALKGFKLAKDAFSPVMALAGFGNAEKGGLLTRVLGKGDGKQKVFRFGIKSFRDTKDKLLDVIDGTKTKFSPVFEVIGKAGSSVKKLFGKASGGAMKYVIKPVVQKSKDLASLLKIGAGKAAKYTVEAVAKGASKIKALALAGKDLAVAFGIKTIGALKTFGTTMSALGKTALANPYVDIALAVIALGVAFYEAYKHIKPFRDAVNKAVDVLKDFGGSVIDKAKQGVKGLGKLFTGKLGWEKSISKEMGKISKSVQGGMKDSTKWVKSHKAEIVAGITNPFAAASTWFIKDTKTGKNMQKWFKGMEDSVKKNTKNKKGIGNQLTGMFKGVGDWFLKDKSSKKGFDKWMKGLTTEVSKSTKGKKGLMSQLTGTFEGVGKWFKKDKTTKKAMQAWTKTLSGVFGGKKGFAASFKKELDSMATSLKKSKFGKSWDNFWDGTKKTTDKWDKNFGKWWSSFSKSFSKNWSSTWKSRKEDFSDAWDNMSDAYHDFNSGISKWWSGFSKDFSKTWSNGWENAKTSMHDKWSGMHTAYDNFASGMNSWWSQFSSNFKSGWKNMWQGVSDFFKKIFDGLKGIAKTAWNGIIGVINGGIGAINGVIKIFGGKGLGTVKQLQGGSNYHPGGLAVVNDAKSSVYREIIKEPSGRMYSPMGRNVVLPLKPGSSVLPAQQARPYVESGMLPAYEDGIGDTLSNFFDSAKGGFADSLGNVGSWVKSKISGIAGDIEKGINFAKEFISDPVGNLNKAFESMTDGKWGKEEFSAKMGPATGKGLVKGIADKVKQMASSFKKSLESTMSGNYSPEMIRAAASMMKVNPSDAFIKMLQGVIQSESGGRNIIQQIHDMNSGGNEARGILQYTPQTFKYFAVPGHGNIMNPFDQLLAFFNNSDWQNSIGATTIWGTHKMDWLHSGPQGRPRFANGAHVYGPTQAIFGEDGDEFAINPSKASAIPLTASLMSRLGDFHPEFKTSNSLNSNLTSDLSNKLTTVINLLGSINNKDFQPQLSLSTANNNINQQNRRDTDIYAYQQGRRQ</sequence>
<proteinExistence type="predicted"/>
<evidence type="ECO:0000259" key="1">
    <source>
        <dbReference type="Pfam" id="PF20155"/>
    </source>
</evidence>
<name>A0ABW1V001_9LACO</name>
<dbReference type="EMBL" id="JBHSSN010000015">
    <property type="protein sequence ID" value="MFC6324043.1"/>
    <property type="molecule type" value="Genomic_DNA"/>
</dbReference>
<evidence type="ECO:0000313" key="2">
    <source>
        <dbReference type="EMBL" id="MFC6324043.1"/>
    </source>
</evidence>
<keyword evidence="3" id="KW-1185">Reference proteome</keyword>
<organism evidence="2 3">
    <name type="scientific">Companilactobacillus baiquanensis</name>
    <dbReference type="NCBI Taxonomy" id="2486005"/>
    <lineage>
        <taxon>Bacteria</taxon>
        <taxon>Bacillati</taxon>
        <taxon>Bacillota</taxon>
        <taxon>Bacilli</taxon>
        <taxon>Lactobacillales</taxon>
        <taxon>Lactobacillaceae</taxon>
        <taxon>Companilactobacillus</taxon>
    </lineage>
</organism>
<evidence type="ECO:0000313" key="3">
    <source>
        <dbReference type="Proteomes" id="UP001596186"/>
    </source>
</evidence>
<comment type="caution">
    <text evidence="2">The sequence shown here is derived from an EMBL/GenBank/DDBJ whole genome shotgun (WGS) entry which is preliminary data.</text>
</comment>
<gene>
    <name evidence="2" type="ORF">ACFP1F_09855</name>
</gene>
<dbReference type="Pfam" id="PF20155">
    <property type="entry name" value="TMP_3"/>
    <property type="match status" value="1"/>
</dbReference>
<dbReference type="InterPro" id="IPR013491">
    <property type="entry name" value="Tape_meas_N"/>
</dbReference>
<accession>A0ABW1V001</accession>
<dbReference type="Proteomes" id="UP001596186">
    <property type="component" value="Unassembled WGS sequence"/>
</dbReference>
<reference evidence="3" key="1">
    <citation type="journal article" date="2019" name="Int. J. Syst. Evol. Microbiol.">
        <title>The Global Catalogue of Microorganisms (GCM) 10K type strain sequencing project: providing services to taxonomists for standard genome sequencing and annotation.</title>
        <authorList>
            <consortium name="The Broad Institute Genomics Platform"/>
            <consortium name="The Broad Institute Genome Sequencing Center for Infectious Disease"/>
            <person name="Wu L."/>
            <person name="Ma J."/>
        </authorList>
    </citation>
    <scope>NUCLEOTIDE SEQUENCE [LARGE SCALE GENOMIC DNA]</scope>
    <source>
        <strain evidence="3">CCM 8895</strain>
    </source>
</reference>
<dbReference type="RefSeq" id="WP_125593055.1">
    <property type="nucleotide sequence ID" value="NZ_JBHSSN010000015.1"/>
</dbReference>